<gene>
    <name evidence="2" type="ORF">HGG79_12240</name>
</gene>
<evidence type="ECO:0000259" key="1">
    <source>
        <dbReference type="SMART" id="SM00860"/>
    </source>
</evidence>
<dbReference type="Gene3D" id="3.40.1580.10">
    <property type="entry name" value="SMI1/KNR4-like"/>
    <property type="match status" value="1"/>
</dbReference>
<evidence type="ECO:0000313" key="2">
    <source>
        <dbReference type="EMBL" id="MBC2398536.1"/>
    </source>
</evidence>
<protein>
    <submittedName>
        <fullName evidence="2">SMI1/KNR4 family protein</fullName>
    </submittedName>
</protein>
<dbReference type="InterPro" id="IPR037883">
    <property type="entry name" value="Knr4/Smi1-like_sf"/>
</dbReference>
<accession>A0A923EC31</accession>
<dbReference type="Pfam" id="PF09346">
    <property type="entry name" value="SMI1_KNR4"/>
    <property type="match status" value="1"/>
</dbReference>
<dbReference type="SUPFAM" id="SSF160631">
    <property type="entry name" value="SMI1/KNR4-like"/>
    <property type="match status" value="1"/>
</dbReference>
<organism evidence="2 3">
    <name type="scientific">Clostridium tetanomorphum</name>
    <dbReference type="NCBI Taxonomy" id="1553"/>
    <lineage>
        <taxon>Bacteria</taxon>
        <taxon>Bacillati</taxon>
        <taxon>Bacillota</taxon>
        <taxon>Clostridia</taxon>
        <taxon>Eubacteriales</taxon>
        <taxon>Clostridiaceae</taxon>
        <taxon>Clostridium</taxon>
    </lineage>
</organism>
<dbReference type="RefSeq" id="WP_035145713.1">
    <property type="nucleotide sequence ID" value="NZ_JAAZWO010000015.1"/>
</dbReference>
<dbReference type="InterPro" id="IPR051873">
    <property type="entry name" value="KNR4/SMI1_regulator"/>
</dbReference>
<proteinExistence type="predicted"/>
<dbReference type="InterPro" id="IPR018958">
    <property type="entry name" value="Knr4/Smi1-like_dom"/>
</dbReference>
<dbReference type="AlphaFoldDB" id="A0A923EC31"/>
<dbReference type="PANTHER" id="PTHR47432:SF1">
    <property type="entry name" value="CELL WALL ASSEMBLY REGULATOR SMI1"/>
    <property type="match status" value="1"/>
</dbReference>
<dbReference type="Proteomes" id="UP000563151">
    <property type="component" value="Unassembled WGS sequence"/>
</dbReference>
<name>A0A923EC31_CLOTT</name>
<keyword evidence="3" id="KW-1185">Reference proteome</keyword>
<feature type="domain" description="Knr4/Smi1-like" evidence="1">
    <location>
        <begin position="26"/>
        <end position="171"/>
    </location>
</feature>
<comment type="caution">
    <text evidence="2">The sequence shown here is derived from an EMBL/GenBank/DDBJ whole genome shotgun (WGS) entry which is preliminary data.</text>
</comment>
<sequence length="184" mass="21694">MQNQLEILDTYLRKLRPDFYSELNDPLKENEIKDLEAKFNVILPEDLKLLYKWKNGQKGNCYESFANNSTFIPLEEALNSAKELTSMIDSDFDIDNWWNENWIPILENGGGDSICYDIAGIFTNEKGQLIEFWHEDNDRNVIAPNLKSFIEAINRFYETKEAKDFDEYFEIDNIEGFPKSFYVE</sequence>
<dbReference type="PANTHER" id="PTHR47432">
    <property type="entry name" value="CELL WALL ASSEMBLY REGULATOR SMI1"/>
    <property type="match status" value="1"/>
</dbReference>
<evidence type="ECO:0000313" key="3">
    <source>
        <dbReference type="Proteomes" id="UP000563151"/>
    </source>
</evidence>
<reference evidence="2 3" key="1">
    <citation type="submission" date="2020-04" db="EMBL/GenBank/DDBJ databases">
        <title>Genomic insights into acetone-butanol-ethanol (ABE) fermentation by sequencing solventogenic clostridia strains.</title>
        <authorList>
            <person name="Brown S."/>
        </authorList>
    </citation>
    <scope>NUCLEOTIDE SEQUENCE [LARGE SCALE GENOMIC DNA]</scope>
    <source>
        <strain evidence="2 3">DJ011</strain>
    </source>
</reference>
<dbReference type="SMART" id="SM00860">
    <property type="entry name" value="SMI1_KNR4"/>
    <property type="match status" value="1"/>
</dbReference>
<dbReference type="EMBL" id="JAAZWO010000015">
    <property type="protein sequence ID" value="MBC2398536.1"/>
    <property type="molecule type" value="Genomic_DNA"/>
</dbReference>